<comment type="caution">
    <text evidence="2">The sequence shown here is derived from an EMBL/GenBank/DDBJ whole genome shotgun (WGS) entry which is preliminary data.</text>
</comment>
<evidence type="ECO:0000313" key="3">
    <source>
        <dbReference type="Proteomes" id="UP000520198"/>
    </source>
</evidence>
<protein>
    <submittedName>
        <fullName evidence="2">Uncharacterized protein</fullName>
    </submittedName>
</protein>
<accession>A0A7Y6Q286</accession>
<gene>
    <name evidence="2" type="ORF">HT585_02135</name>
</gene>
<dbReference type="AlphaFoldDB" id="A0A7Y6Q286"/>
<evidence type="ECO:0000256" key="1">
    <source>
        <dbReference type="SAM" id="MobiDB-lite"/>
    </source>
</evidence>
<name>A0A7Y6Q286_9HYPH</name>
<keyword evidence="3" id="KW-1185">Reference proteome</keyword>
<dbReference type="EMBL" id="JABWDU010000001">
    <property type="protein sequence ID" value="NVD37640.1"/>
    <property type="molecule type" value="Genomic_DNA"/>
</dbReference>
<evidence type="ECO:0000313" key="2">
    <source>
        <dbReference type="EMBL" id="NVD37640.1"/>
    </source>
</evidence>
<proteinExistence type="predicted"/>
<feature type="region of interest" description="Disordered" evidence="1">
    <location>
        <begin position="96"/>
        <end position="116"/>
    </location>
</feature>
<organism evidence="2 3">
    <name type="scientific">Ensifer oleiphilus</name>
    <dbReference type="NCBI Taxonomy" id="2742698"/>
    <lineage>
        <taxon>Bacteria</taxon>
        <taxon>Pseudomonadati</taxon>
        <taxon>Pseudomonadota</taxon>
        <taxon>Alphaproteobacteria</taxon>
        <taxon>Hyphomicrobiales</taxon>
        <taxon>Rhizobiaceae</taxon>
        <taxon>Sinorhizobium/Ensifer group</taxon>
        <taxon>Ensifer</taxon>
    </lineage>
</organism>
<dbReference type="Proteomes" id="UP000520198">
    <property type="component" value="Unassembled WGS sequence"/>
</dbReference>
<sequence length="116" mass="12609">MSLKVSRFQVHEDAVQANVAGRTCSLSALEIGGEVLVVLTWLGNREAGLRRPEYVLPLNSMPYQAREPDARSPYRWILTGTLPMSLFDGSASRQVRRQHGVGPGPAINLPLPGTAS</sequence>
<dbReference type="RefSeq" id="WP_176351413.1">
    <property type="nucleotide sequence ID" value="NZ_JABWDU010000001.1"/>
</dbReference>
<reference evidence="2 3" key="1">
    <citation type="submission" date="2020-06" db="EMBL/GenBank/DDBJ databases">
        <authorList>
            <person name="Grouzdev D.S."/>
        </authorList>
    </citation>
    <scope>NUCLEOTIDE SEQUENCE [LARGE SCALE GENOMIC DNA]</scope>
    <source>
        <strain evidence="2 3">HO-A22</strain>
    </source>
</reference>